<name>A0A846TCN4_9BACI</name>
<keyword evidence="1" id="KW-0812">Transmembrane</keyword>
<proteinExistence type="predicted"/>
<dbReference type="Proteomes" id="UP000587942">
    <property type="component" value="Unassembled WGS sequence"/>
</dbReference>
<reference evidence="2 3" key="1">
    <citation type="submission" date="2020-03" db="EMBL/GenBank/DDBJ databases">
        <authorList>
            <person name="Sun Q."/>
        </authorList>
    </citation>
    <scope>NUCLEOTIDE SEQUENCE [LARGE SCALE GENOMIC DNA]</scope>
    <source>
        <strain evidence="2 3">KACC 21451</strain>
    </source>
</reference>
<organism evidence="2 3">
    <name type="scientific">Mesobacillus selenatarsenatis</name>
    <dbReference type="NCBI Taxonomy" id="388741"/>
    <lineage>
        <taxon>Bacteria</taxon>
        <taxon>Bacillati</taxon>
        <taxon>Bacillota</taxon>
        <taxon>Bacilli</taxon>
        <taxon>Bacillales</taxon>
        <taxon>Bacillaceae</taxon>
        <taxon>Mesobacillus</taxon>
    </lineage>
</organism>
<sequence length="78" mass="8525">MVEIDKKAGVQMLIAIIITGVVTGLLAGTALKFFRTGYGFSNDIDNTPVNIKSCRNCGERIQRSYTKNLCPTCSKPIE</sequence>
<dbReference type="AlphaFoldDB" id="A0A846TCN4"/>
<protein>
    <submittedName>
        <fullName evidence="2">Uncharacterized protein</fullName>
    </submittedName>
</protein>
<evidence type="ECO:0000313" key="2">
    <source>
        <dbReference type="EMBL" id="NKE06303.1"/>
    </source>
</evidence>
<accession>A0A846TCN4</accession>
<feature type="transmembrane region" description="Helical" evidence="1">
    <location>
        <begin position="12"/>
        <end position="34"/>
    </location>
</feature>
<evidence type="ECO:0000256" key="1">
    <source>
        <dbReference type="SAM" id="Phobius"/>
    </source>
</evidence>
<comment type="caution">
    <text evidence="2">The sequence shown here is derived from an EMBL/GenBank/DDBJ whole genome shotgun (WGS) entry which is preliminary data.</text>
</comment>
<keyword evidence="1" id="KW-0472">Membrane</keyword>
<evidence type="ECO:0000313" key="3">
    <source>
        <dbReference type="Proteomes" id="UP000587942"/>
    </source>
</evidence>
<keyword evidence="1" id="KW-1133">Transmembrane helix</keyword>
<dbReference type="EMBL" id="JAAVUM010000008">
    <property type="protein sequence ID" value="NKE06303.1"/>
    <property type="molecule type" value="Genomic_DNA"/>
</dbReference>
<gene>
    <name evidence="2" type="ORF">GWK17_12635</name>
</gene>